<protein>
    <submittedName>
        <fullName evidence="1">Yae1-N domain-containing protein</fullName>
    </submittedName>
</protein>
<dbReference type="EMBL" id="JACAZI010000017">
    <property type="protein sequence ID" value="KAF7342073.1"/>
    <property type="molecule type" value="Genomic_DNA"/>
</dbReference>
<evidence type="ECO:0000313" key="1">
    <source>
        <dbReference type="EMBL" id="KAF7342073.1"/>
    </source>
</evidence>
<gene>
    <name evidence="1" type="ORF">MVEN_01794600</name>
</gene>
<reference evidence="1" key="1">
    <citation type="submission" date="2020-05" db="EMBL/GenBank/DDBJ databases">
        <title>Mycena genomes resolve the evolution of fungal bioluminescence.</title>
        <authorList>
            <person name="Tsai I.J."/>
        </authorList>
    </citation>
    <scope>NUCLEOTIDE SEQUENCE</scope>
    <source>
        <strain evidence="1">CCC161011</strain>
    </source>
</reference>
<dbReference type="AlphaFoldDB" id="A0A8H7CNT5"/>
<organism evidence="1 2">
    <name type="scientific">Mycena venus</name>
    <dbReference type="NCBI Taxonomy" id="2733690"/>
    <lineage>
        <taxon>Eukaryota</taxon>
        <taxon>Fungi</taxon>
        <taxon>Dikarya</taxon>
        <taxon>Basidiomycota</taxon>
        <taxon>Agaricomycotina</taxon>
        <taxon>Agaricomycetes</taxon>
        <taxon>Agaricomycetidae</taxon>
        <taxon>Agaricales</taxon>
        <taxon>Marasmiineae</taxon>
        <taxon>Mycenaceae</taxon>
        <taxon>Mycena</taxon>
    </lineage>
</organism>
<evidence type="ECO:0000313" key="2">
    <source>
        <dbReference type="Proteomes" id="UP000620124"/>
    </source>
</evidence>
<keyword evidence="2" id="KW-1185">Reference proteome</keyword>
<comment type="caution">
    <text evidence="1">The sequence shown here is derived from an EMBL/GenBank/DDBJ whole genome shotgun (WGS) entry which is preliminary data.</text>
</comment>
<dbReference type="OrthoDB" id="2993366at2759"/>
<sequence length="197" mass="22125">MACADYLLEQENPAQPITVTPTSHVAFLVRLPEEIVDAITECMRYPIYPRFETTEAFLNEGRTGFSVARFSLSSFSKVCKALRMTVERMLYRDIHVDIIGWTRHGHSSEIQKHPMWPAACLRLFVAHTPEASRPRALRSKCGPSLGRLPTCRRATQISSFLSRITELIIFLGARNSASVFGVAEFAAYFIRCGTPGL</sequence>
<dbReference type="Proteomes" id="UP000620124">
    <property type="component" value="Unassembled WGS sequence"/>
</dbReference>
<accession>A0A8H7CNT5</accession>
<proteinExistence type="predicted"/>
<name>A0A8H7CNT5_9AGAR</name>